<gene>
    <name evidence="10" type="ORF">BEMITA_LOCUS13362</name>
</gene>
<evidence type="ECO:0000313" key="11">
    <source>
        <dbReference type="Proteomes" id="UP001152759"/>
    </source>
</evidence>
<evidence type="ECO:0000256" key="4">
    <source>
        <dbReference type="ARBA" id="ARBA00022989"/>
    </source>
</evidence>
<name>A0A9P0APN4_BEMTA</name>
<keyword evidence="7" id="KW-0325">Glycoprotein</keyword>
<evidence type="ECO:0000256" key="7">
    <source>
        <dbReference type="ARBA" id="ARBA00023180"/>
    </source>
</evidence>
<feature type="transmembrane region" description="Helical" evidence="8">
    <location>
        <begin position="418"/>
        <end position="446"/>
    </location>
</feature>
<keyword evidence="2" id="KW-1003">Cell membrane</keyword>
<dbReference type="PANTHER" id="PTHR42643">
    <property type="entry name" value="IONOTROPIC RECEPTOR 20A-RELATED"/>
    <property type="match status" value="1"/>
</dbReference>
<keyword evidence="4 8" id="KW-1133">Transmembrane helix</keyword>
<comment type="subcellular location">
    <subcellularLocation>
        <location evidence="1">Cell membrane</location>
        <topology evidence="1">Multi-pass membrane protein</topology>
    </subcellularLocation>
</comment>
<feature type="chain" id="PRO_5040170119" description="Ionotropic receptor" evidence="9">
    <location>
        <begin position="18"/>
        <end position="751"/>
    </location>
</feature>
<evidence type="ECO:0000256" key="6">
    <source>
        <dbReference type="ARBA" id="ARBA00023170"/>
    </source>
</evidence>
<feature type="transmembrane region" description="Helical" evidence="8">
    <location>
        <begin position="497"/>
        <end position="517"/>
    </location>
</feature>
<keyword evidence="3 8" id="KW-0812">Transmembrane</keyword>
<dbReference type="AlphaFoldDB" id="A0A9P0APN4"/>
<evidence type="ECO:0008006" key="12">
    <source>
        <dbReference type="Google" id="ProtNLM"/>
    </source>
</evidence>
<evidence type="ECO:0000256" key="2">
    <source>
        <dbReference type="ARBA" id="ARBA00022475"/>
    </source>
</evidence>
<accession>A0A9P0APN4</accession>
<feature type="signal peptide" evidence="9">
    <location>
        <begin position="1"/>
        <end position="17"/>
    </location>
</feature>
<dbReference type="Proteomes" id="UP001152759">
    <property type="component" value="Chromosome 9"/>
</dbReference>
<dbReference type="PANTHER" id="PTHR42643:SF38">
    <property type="entry name" value="IONOTROPIC RECEPTOR 100A"/>
    <property type="match status" value="1"/>
</dbReference>
<keyword evidence="5 8" id="KW-0472">Membrane</keyword>
<keyword evidence="9" id="KW-0732">Signal</keyword>
<dbReference type="EMBL" id="OU963870">
    <property type="protein sequence ID" value="CAH0395139.1"/>
    <property type="molecule type" value="Genomic_DNA"/>
</dbReference>
<dbReference type="GO" id="GO:0005886">
    <property type="term" value="C:plasma membrane"/>
    <property type="evidence" value="ECO:0007669"/>
    <property type="project" value="UniProtKB-SubCell"/>
</dbReference>
<evidence type="ECO:0000256" key="8">
    <source>
        <dbReference type="SAM" id="Phobius"/>
    </source>
</evidence>
<evidence type="ECO:0000256" key="5">
    <source>
        <dbReference type="ARBA" id="ARBA00023136"/>
    </source>
</evidence>
<protein>
    <recommendedName>
        <fullName evidence="12">Ionotropic receptor</fullName>
    </recommendedName>
</protein>
<reference evidence="10" key="1">
    <citation type="submission" date="2021-12" db="EMBL/GenBank/DDBJ databases">
        <authorList>
            <person name="King R."/>
        </authorList>
    </citation>
    <scope>NUCLEOTIDE SEQUENCE</scope>
</reference>
<evidence type="ECO:0000313" key="10">
    <source>
        <dbReference type="EMBL" id="CAH0395139.1"/>
    </source>
</evidence>
<dbReference type="Gene3D" id="1.10.287.70">
    <property type="match status" value="1"/>
</dbReference>
<sequence>MLKFLLAGLLLSHRVEYGLLSFIHLQNTLSDERETPNAFALRACQNMVNQSQENVFYAIELDSDPTFKQFIQHLQNAFIQTIVISQDSKLTSSVLSYHRKNMIFIVNDVNELLSLIFYSASRQISLELNGEFSTDPVNNQTHEGSLFKSSFSHYCIQVDGQFFWSREDKTCDQTIGLSSAELRDGSILSDPVFNATRSLYTNTIWNSKNHLIFFLKNLRFNFSKSSPKPRQNLRHRESANKTMNNHEIDPFGSMMFCFKFFWRFFKSRKAIICHPQGCEKYDPFKEILISLEGERDEDFFDFSLSNMQRKPMQAHMIYQFMRKPHVVNPATWKKWISFHEIAIENLAISLNCSLKFNEWDDFPEDEDGLRYDISLLLFQCNGITMEGSDISKVDLALSIDTTAICIATPHSAFMSQGLVIFVSFTPVVWILTVITIFMFSFFQYVFQYLQRDFFIKLYSEAERDTFRDTSSMLTVCAYILCGSPPSLTLGRLVTGKMIFTIFSFSALIMSTAFLGSMTTLLSDRVLYPEIDSLAALEESDFDIETLNTLETDINFFVDRLEPLRMKLVMNYLFYQTELFLDALLSYNSRKPGDKQSVSSILSVSTSNAFLVSMPFMSNPRESVIIKQVFQDEALEYHLVKECLMMYPITMPILKNSIFYDKLNQVIAHMLETGHARRILDDTSEDTVMWGNSSAREVNVEPRAYDMSDLQSAFIGLGVGLFLSFLAFVGELSTDLAQSSAPVKFFRRMNIS</sequence>
<evidence type="ECO:0000256" key="1">
    <source>
        <dbReference type="ARBA" id="ARBA00004651"/>
    </source>
</evidence>
<evidence type="ECO:0000256" key="3">
    <source>
        <dbReference type="ARBA" id="ARBA00022692"/>
    </source>
</evidence>
<evidence type="ECO:0000256" key="9">
    <source>
        <dbReference type="SAM" id="SignalP"/>
    </source>
</evidence>
<keyword evidence="6" id="KW-0675">Receptor</keyword>
<dbReference type="InterPro" id="IPR052192">
    <property type="entry name" value="Insect_Ionotropic_Sensory_Rcpt"/>
</dbReference>
<organism evidence="10 11">
    <name type="scientific">Bemisia tabaci</name>
    <name type="common">Sweetpotato whitefly</name>
    <name type="synonym">Aleurodes tabaci</name>
    <dbReference type="NCBI Taxonomy" id="7038"/>
    <lineage>
        <taxon>Eukaryota</taxon>
        <taxon>Metazoa</taxon>
        <taxon>Ecdysozoa</taxon>
        <taxon>Arthropoda</taxon>
        <taxon>Hexapoda</taxon>
        <taxon>Insecta</taxon>
        <taxon>Pterygota</taxon>
        <taxon>Neoptera</taxon>
        <taxon>Paraneoptera</taxon>
        <taxon>Hemiptera</taxon>
        <taxon>Sternorrhyncha</taxon>
        <taxon>Aleyrodoidea</taxon>
        <taxon>Aleyrodidae</taxon>
        <taxon>Aleyrodinae</taxon>
        <taxon>Bemisia</taxon>
    </lineage>
</organism>
<keyword evidence="11" id="KW-1185">Reference proteome</keyword>
<proteinExistence type="predicted"/>